<evidence type="ECO:0000313" key="2">
    <source>
        <dbReference type="EMBL" id="MPC72840.1"/>
    </source>
</evidence>
<proteinExistence type="predicted"/>
<comment type="caution">
    <text evidence="2">The sequence shown here is derived from an EMBL/GenBank/DDBJ whole genome shotgun (WGS) entry which is preliminary data.</text>
</comment>
<keyword evidence="1" id="KW-0812">Transmembrane</keyword>
<keyword evidence="3" id="KW-1185">Reference proteome</keyword>
<evidence type="ECO:0000256" key="1">
    <source>
        <dbReference type="SAM" id="Phobius"/>
    </source>
</evidence>
<accession>A0A5B7HK82</accession>
<gene>
    <name evidence="2" type="ORF">E2C01_067154</name>
</gene>
<protein>
    <submittedName>
        <fullName evidence="2">Uncharacterized protein</fullName>
    </submittedName>
</protein>
<dbReference type="EMBL" id="VSRR010035526">
    <property type="protein sequence ID" value="MPC72840.1"/>
    <property type="molecule type" value="Genomic_DNA"/>
</dbReference>
<reference evidence="2 3" key="1">
    <citation type="submission" date="2019-05" db="EMBL/GenBank/DDBJ databases">
        <title>Another draft genome of Portunus trituberculatus and its Hox gene families provides insights of decapod evolution.</title>
        <authorList>
            <person name="Jeong J.-H."/>
            <person name="Song I."/>
            <person name="Kim S."/>
            <person name="Choi T."/>
            <person name="Kim D."/>
            <person name="Ryu S."/>
            <person name="Kim W."/>
        </authorList>
    </citation>
    <scope>NUCLEOTIDE SEQUENCE [LARGE SCALE GENOMIC DNA]</scope>
    <source>
        <tissue evidence="2">Muscle</tissue>
    </source>
</reference>
<dbReference type="Proteomes" id="UP000324222">
    <property type="component" value="Unassembled WGS sequence"/>
</dbReference>
<feature type="transmembrane region" description="Helical" evidence="1">
    <location>
        <begin position="35"/>
        <end position="56"/>
    </location>
</feature>
<keyword evidence="1" id="KW-0472">Membrane</keyword>
<evidence type="ECO:0000313" key="3">
    <source>
        <dbReference type="Proteomes" id="UP000324222"/>
    </source>
</evidence>
<keyword evidence="1" id="KW-1133">Transmembrane helix</keyword>
<dbReference type="AlphaFoldDB" id="A0A5B7HK82"/>
<sequence>MYGLLPFGGYRKSSKVQTFTSTSTATTTTIPSSQLQITVTYFLLCVITTITVIHLITPHSCWSQLFARTNHHIKLFSPLTFHSCRHQNNHIFSQQLLSAY</sequence>
<organism evidence="2 3">
    <name type="scientific">Portunus trituberculatus</name>
    <name type="common">Swimming crab</name>
    <name type="synonym">Neptunus trituberculatus</name>
    <dbReference type="NCBI Taxonomy" id="210409"/>
    <lineage>
        <taxon>Eukaryota</taxon>
        <taxon>Metazoa</taxon>
        <taxon>Ecdysozoa</taxon>
        <taxon>Arthropoda</taxon>
        <taxon>Crustacea</taxon>
        <taxon>Multicrustacea</taxon>
        <taxon>Malacostraca</taxon>
        <taxon>Eumalacostraca</taxon>
        <taxon>Eucarida</taxon>
        <taxon>Decapoda</taxon>
        <taxon>Pleocyemata</taxon>
        <taxon>Brachyura</taxon>
        <taxon>Eubrachyura</taxon>
        <taxon>Portunoidea</taxon>
        <taxon>Portunidae</taxon>
        <taxon>Portuninae</taxon>
        <taxon>Portunus</taxon>
    </lineage>
</organism>
<name>A0A5B7HK82_PORTR</name>